<proteinExistence type="predicted"/>
<feature type="compositionally biased region" description="Basic and acidic residues" evidence="1">
    <location>
        <begin position="67"/>
        <end position="84"/>
    </location>
</feature>
<name>A0A8X6SBA6_TRICX</name>
<sequence length="145" mass="16487">MVSVGTEFSVGDIKKCFDEARRSKKAKHEKWAKYYDRSRNDVQIKKGSPNRVMPSTSGYNLRPRRGAKVETDQPMRRGHNKEDQFEPEEAENITTAPTSKSKQSSSWNTRSRSSQQQSCQERKGGANSNRSISLEVLVGDVNYKT</sequence>
<dbReference type="EMBL" id="BMAU01021280">
    <property type="protein sequence ID" value="GFY08085.1"/>
    <property type="molecule type" value="Genomic_DNA"/>
</dbReference>
<accession>A0A8X6SBA6</accession>
<evidence type="ECO:0000313" key="2">
    <source>
        <dbReference type="EMBL" id="GFY08085.1"/>
    </source>
</evidence>
<feature type="compositionally biased region" description="Low complexity" evidence="1">
    <location>
        <begin position="99"/>
        <end position="119"/>
    </location>
</feature>
<organism evidence="2 3">
    <name type="scientific">Trichonephila clavipes</name>
    <name type="common">Golden silk orbweaver</name>
    <name type="synonym">Nephila clavipes</name>
    <dbReference type="NCBI Taxonomy" id="2585209"/>
    <lineage>
        <taxon>Eukaryota</taxon>
        <taxon>Metazoa</taxon>
        <taxon>Ecdysozoa</taxon>
        <taxon>Arthropoda</taxon>
        <taxon>Chelicerata</taxon>
        <taxon>Arachnida</taxon>
        <taxon>Araneae</taxon>
        <taxon>Araneomorphae</taxon>
        <taxon>Entelegynae</taxon>
        <taxon>Araneoidea</taxon>
        <taxon>Nephilidae</taxon>
        <taxon>Trichonephila</taxon>
    </lineage>
</organism>
<gene>
    <name evidence="2" type="ORF">TNCV_1355011</name>
</gene>
<keyword evidence="3" id="KW-1185">Reference proteome</keyword>
<evidence type="ECO:0000256" key="1">
    <source>
        <dbReference type="SAM" id="MobiDB-lite"/>
    </source>
</evidence>
<dbReference type="Proteomes" id="UP000887159">
    <property type="component" value="Unassembled WGS sequence"/>
</dbReference>
<dbReference type="AlphaFoldDB" id="A0A8X6SBA6"/>
<evidence type="ECO:0000313" key="3">
    <source>
        <dbReference type="Proteomes" id="UP000887159"/>
    </source>
</evidence>
<reference evidence="2" key="1">
    <citation type="submission" date="2020-08" db="EMBL/GenBank/DDBJ databases">
        <title>Multicomponent nature underlies the extraordinary mechanical properties of spider dragline silk.</title>
        <authorList>
            <person name="Kono N."/>
            <person name="Nakamura H."/>
            <person name="Mori M."/>
            <person name="Yoshida Y."/>
            <person name="Ohtoshi R."/>
            <person name="Malay A.D."/>
            <person name="Moran D.A.P."/>
            <person name="Tomita M."/>
            <person name="Numata K."/>
            <person name="Arakawa K."/>
        </authorList>
    </citation>
    <scope>NUCLEOTIDE SEQUENCE</scope>
</reference>
<protein>
    <submittedName>
        <fullName evidence="2">Uncharacterized protein</fullName>
    </submittedName>
</protein>
<comment type="caution">
    <text evidence="2">The sequence shown here is derived from an EMBL/GenBank/DDBJ whole genome shotgun (WGS) entry which is preliminary data.</text>
</comment>
<feature type="region of interest" description="Disordered" evidence="1">
    <location>
        <begin position="37"/>
        <end position="145"/>
    </location>
</feature>